<protein>
    <submittedName>
        <fullName evidence="2">Peptidase U62 modulator of DNA gyrase</fullName>
    </submittedName>
</protein>
<feature type="domain" description="Metalloprotease TldD/E central" evidence="1">
    <location>
        <begin position="132"/>
        <end position="212"/>
    </location>
</feature>
<dbReference type="Pfam" id="PF19290">
    <property type="entry name" value="PmbA_TldD_2nd"/>
    <property type="match status" value="1"/>
</dbReference>
<organism evidence="2">
    <name type="scientific">mine drainage metagenome</name>
    <dbReference type="NCBI Taxonomy" id="410659"/>
    <lineage>
        <taxon>unclassified sequences</taxon>
        <taxon>metagenomes</taxon>
        <taxon>ecological metagenomes</taxon>
    </lineage>
</organism>
<dbReference type="Gene3D" id="3.30.2290.10">
    <property type="entry name" value="PmbA/TldD superfamily"/>
    <property type="match status" value="1"/>
</dbReference>
<dbReference type="EMBL" id="AUZY01002283">
    <property type="protein sequence ID" value="EQD72554.1"/>
    <property type="molecule type" value="Genomic_DNA"/>
</dbReference>
<dbReference type="InterPro" id="IPR047657">
    <property type="entry name" value="PmbA"/>
</dbReference>
<evidence type="ECO:0000313" key="2">
    <source>
        <dbReference type="EMBL" id="EQD72554.1"/>
    </source>
</evidence>
<accession>T1CUG6</accession>
<dbReference type="GO" id="GO:0006508">
    <property type="term" value="P:proteolysis"/>
    <property type="evidence" value="ECO:0007669"/>
    <property type="project" value="InterPro"/>
</dbReference>
<evidence type="ECO:0000259" key="1">
    <source>
        <dbReference type="Pfam" id="PF19290"/>
    </source>
</evidence>
<reference evidence="2" key="1">
    <citation type="submission" date="2013-08" db="EMBL/GenBank/DDBJ databases">
        <authorList>
            <person name="Mendez C."/>
            <person name="Richter M."/>
            <person name="Ferrer M."/>
            <person name="Sanchez J."/>
        </authorList>
    </citation>
    <scope>NUCLEOTIDE SEQUENCE</scope>
</reference>
<dbReference type="PANTHER" id="PTHR43421:SF1">
    <property type="entry name" value="METALLOPROTEASE PMBA"/>
    <property type="match status" value="1"/>
</dbReference>
<dbReference type="InterPro" id="IPR045570">
    <property type="entry name" value="Metalloprtase-TldD/E_cen_dom"/>
</dbReference>
<gene>
    <name evidence="2" type="ORF">B1B_03692</name>
</gene>
<dbReference type="SUPFAM" id="SSF111283">
    <property type="entry name" value="Putative modulator of DNA gyrase, PmbA/TldD"/>
    <property type="match status" value="1"/>
</dbReference>
<dbReference type="InterPro" id="IPR036059">
    <property type="entry name" value="TldD/PmbA_sf"/>
</dbReference>
<dbReference type="GO" id="GO:0005829">
    <property type="term" value="C:cytosol"/>
    <property type="evidence" value="ECO:0007669"/>
    <property type="project" value="TreeGrafter"/>
</dbReference>
<dbReference type="GO" id="GO:0008237">
    <property type="term" value="F:metallopeptidase activity"/>
    <property type="evidence" value="ECO:0007669"/>
    <property type="project" value="InterPro"/>
</dbReference>
<dbReference type="AlphaFoldDB" id="T1CUG6"/>
<proteinExistence type="predicted"/>
<dbReference type="InterPro" id="IPR035068">
    <property type="entry name" value="TldD/PmbA_N"/>
</dbReference>
<dbReference type="PANTHER" id="PTHR43421">
    <property type="entry name" value="METALLOPROTEASE PMBA"/>
    <property type="match status" value="1"/>
</dbReference>
<name>T1CUG6_9ZZZZ</name>
<reference evidence="2" key="2">
    <citation type="journal article" date="2014" name="ISME J.">
        <title>Microbial stratification in low pH oxic and suboxic macroscopic growths along an acid mine drainage.</title>
        <authorList>
            <person name="Mendez-Garcia C."/>
            <person name="Mesa V."/>
            <person name="Sprenger R.R."/>
            <person name="Richter M."/>
            <person name="Diez M.S."/>
            <person name="Solano J."/>
            <person name="Bargiela R."/>
            <person name="Golyshina O.V."/>
            <person name="Manteca A."/>
            <person name="Ramos J.L."/>
            <person name="Gallego J.R."/>
            <person name="Llorente I."/>
            <person name="Martins Dos Santos V.A."/>
            <person name="Jensen O.N."/>
            <person name="Pelaez A.I."/>
            <person name="Sanchez J."/>
            <person name="Ferrer M."/>
        </authorList>
    </citation>
    <scope>NUCLEOTIDE SEQUENCE</scope>
</reference>
<comment type="caution">
    <text evidence="2">The sequence shown here is derived from an EMBL/GenBank/DDBJ whole genome shotgun (WGS) entry which is preliminary data.</text>
</comment>
<sequence>MTPEPSAAPIATRLAERIRTDAPWEVFAERLRRYEVHFNGPVVEVVRGPLVVEGFGVRLFRTRGDQTGAGFQASTDLSDAGLNEAVGTAERVAAHAAFPAKSVVLPATAGPMSSDPKLVDAALWSNPLPRLEEYVAALLDPFERIPNVVPSFGSVRATLAETSIANSAGLRAHYRHTTATLEIAVKAFGGPEGAAPGEYWVNDRVRRLDPDEAGKPVPDWARWAQDVRRAKPPASGALPVILPADLLSGILPAVIGLRCSGEARMRQIAPEAGTTVAAPTVTIADDATLPWAPNSSPFD</sequence>
<feature type="non-terminal residue" evidence="2">
    <location>
        <position position="299"/>
    </location>
</feature>